<dbReference type="RefSeq" id="WP_177213231.1">
    <property type="nucleotide sequence ID" value="NZ_FORH01000009.1"/>
</dbReference>
<sequence>MDYSRMGGPKKPSGAPKHGEYKAQKPGGKQAPKVELLARMKAAAQMEAGKKKPE</sequence>
<organism evidence="2 3">
    <name type="scientific">Celeribacter neptunius</name>
    <dbReference type="NCBI Taxonomy" id="588602"/>
    <lineage>
        <taxon>Bacteria</taxon>
        <taxon>Pseudomonadati</taxon>
        <taxon>Pseudomonadota</taxon>
        <taxon>Alphaproteobacteria</taxon>
        <taxon>Rhodobacterales</taxon>
        <taxon>Roseobacteraceae</taxon>
        <taxon>Celeribacter</taxon>
    </lineage>
</organism>
<dbReference type="Proteomes" id="UP000199630">
    <property type="component" value="Unassembled WGS sequence"/>
</dbReference>
<dbReference type="AlphaFoldDB" id="A0A1I3X0B1"/>
<name>A0A1I3X0B1_9RHOB</name>
<protein>
    <submittedName>
        <fullName evidence="2">Uncharacterized protein</fullName>
    </submittedName>
</protein>
<accession>A0A1I3X0B1</accession>
<dbReference type="STRING" id="588602.SAMN04487991_3926"/>
<evidence type="ECO:0000256" key="1">
    <source>
        <dbReference type="SAM" id="MobiDB-lite"/>
    </source>
</evidence>
<feature type="region of interest" description="Disordered" evidence="1">
    <location>
        <begin position="1"/>
        <end position="34"/>
    </location>
</feature>
<evidence type="ECO:0000313" key="2">
    <source>
        <dbReference type="EMBL" id="SFK13212.1"/>
    </source>
</evidence>
<reference evidence="3" key="1">
    <citation type="submission" date="2016-10" db="EMBL/GenBank/DDBJ databases">
        <authorList>
            <person name="Varghese N."/>
            <person name="Submissions S."/>
        </authorList>
    </citation>
    <scope>NUCLEOTIDE SEQUENCE [LARGE SCALE GENOMIC DNA]</scope>
    <source>
        <strain evidence="3">DSM 26471</strain>
    </source>
</reference>
<evidence type="ECO:0000313" key="3">
    <source>
        <dbReference type="Proteomes" id="UP000199630"/>
    </source>
</evidence>
<dbReference type="EMBL" id="FORH01000009">
    <property type="protein sequence ID" value="SFK13212.1"/>
    <property type="molecule type" value="Genomic_DNA"/>
</dbReference>
<gene>
    <name evidence="2" type="ORF">SAMN04487991_3926</name>
</gene>
<proteinExistence type="predicted"/>
<keyword evidence="3" id="KW-1185">Reference proteome</keyword>